<sequence>MDLYVIRRRTAWGNPVELKAAAEKSGRIGNEEMPDRVRWIRSYVVKEADGRLGTVCIYQARDPQSIKEHASRVGMPADEILPVMDTVIVRADPEKAVA</sequence>
<gene>
    <name evidence="1" type="ORF">HB778_14690</name>
</gene>
<name>A0A7G6ST82_9HYPH</name>
<protein>
    <submittedName>
        <fullName evidence="1">DUF4242 domain-containing protein</fullName>
    </submittedName>
</protein>
<dbReference type="RefSeq" id="WP_095202860.1">
    <property type="nucleotide sequence ID" value="NZ_CP050296.1"/>
</dbReference>
<proteinExistence type="predicted"/>
<dbReference type="EMBL" id="CP050296">
    <property type="protein sequence ID" value="QND57714.1"/>
    <property type="molecule type" value="Genomic_DNA"/>
</dbReference>
<evidence type="ECO:0000313" key="1">
    <source>
        <dbReference type="EMBL" id="QND57714.1"/>
    </source>
</evidence>
<dbReference type="AlphaFoldDB" id="A0A7G6ST82"/>
<accession>A0A7G6ST82</accession>
<dbReference type="Pfam" id="PF14026">
    <property type="entry name" value="SCO4226-like"/>
    <property type="match status" value="1"/>
</dbReference>
<dbReference type="Proteomes" id="UP000515465">
    <property type="component" value="Chromosome"/>
</dbReference>
<dbReference type="InterPro" id="IPR025336">
    <property type="entry name" value="SCO4226-like"/>
</dbReference>
<evidence type="ECO:0000313" key="2">
    <source>
        <dbReference type="Proteomes" id="UP000515465"/>
    </source>
</evidence>
<organism evidence="1 2">
    <name type="scientific">Mesorhizobium huakuii</name>
    <dbReference type="NCBI Taxonomy" id="28104"/>
    <lineage>
        <taxon>Bacteria</taxon>
        <taxon>Pseudomonadati</taxon>
        <taxon>Pseudomonadota</taxon>
        <taxon>Alphaproteobacteria</taxon>
        <taxon>Hyphomicrobiales</taxon>
        <taxon>Phyllobacteriaceae</taxon>
        <taxon>Mesorhizobium</taxon>
    </lineage>
</organism>
<reference evidence="2" key="1">
    <citation type="journal article" date="2020" name="Mol. Plant Microbe">
        <title>Rhizobial microsymbionts of the narrowly endemic Oxytropis species growing in Kamchatka are characterized by significant genetic diversity and possess a set of genes that are associated with T3SS and T6SS secretion systems and can affect the development of symbiosis.</title>
        <authorList>
            <person name="Safronova V."/>
            <person name="Guro P."/>
            <person name="Sazanova A."/>
            <person name="Kuznetsova I."/>
            <person name="Belimov A."/>
            <person name="Yakubov V."/>
            <person name="Chirak E."/>
            <person name="Afonin A."/>
            <person name="Gogolev Y."/>
            <person name="Andronov E."/>
            <person name="Tikhonovich I."/>
        </authorList>
    </citation>
    <scope>NUCLEOTIDE SEQUENCE [LARGE SCALE GENOMIC DNA]</scope>
    <source>
        <strain evidence="2">583</strain>
    </source>
</reference>